<evidence type="ECO:0000313" key="2">
    <source>
        <dbReference type="WBParaSite" id="PS1159_v2.g9239.t1"/>
    </source>
</evidence>
<name>A0AC35GVU6_9BILA</name>
<evidence type="ECO:0000313" key="1">
    <source>
        <dbReference type="Proteomes" id="UP000887580"/>
    </source>
</evidence>
<dbReference type="Proteomes" id="UP000887580">
    <property type="component" value="Unplaced"/>
</dbReference>
<proteinExistence type="predicted"/>
<protein>
    <submittedName>
        <fullName evidence="2">EF-hand domain-containing protein</fullName>
    </submittedName>
</protein>
<organism evidence="1 2">
    <name type="scientific">Panagrolaimus sp. PS1159</name>
    <dbReference type="NCBI Taxonomy" id="55785"/>
    <lineage>
        <taxon>Eukaryota</taxon>
        <taxon>Metazoa</taxon>
        <taxon>Ecdysozoa</taxon>
        <taxon>Nematoda</taxon>
        <taxon>Chromadorea</taxon>
        <taxon>Rhabditida</taxon>
        <taxon>Tylenchina</taxon>
        <taxon>Panagrolaimomorpha</taxon>
        <taxon>Panagrolaimoidea</taxon>
        <taxon>Panagrolaimidae</taxon>
        <taxon>Panagrolaimus</taxon>
    </lineage>
</organism>
<dbReference type="WBParaSite" id="PS1159_v2.g9239.t1">
    <property type="protein sequence ID" value="PS1159_v2.g9239.t1"/>
    <property type="gene ID" value="PS1159_v2.g9239"/>
</dbReference>
<reference evidence="2" key="1">
    <citation type="submission" date="2022-11" db="UniProtKB">
        <authorList>
            <consortium name="WormBaseParasite"/>
        </authorList>
    </citation>
    <scope>IDENTIFICATION</scope>
</reference>
<sequence>MIKTIVCFSLTLLLVSALEGKYDGSNDFDQIDLDSDGSISLTEFLKWRNNDDQQKSIRLFKSYDINVDGNLSVPEFVPLVYALSRSPSSEAEKFFQQLDHNGDGILTRNEAEKSKDHIPEEIT</sequence>
<accession>A0AC35GVU6</accession>